<dbReference type="AlphaFoldDB" id="A0A6G4VIM1"/>
<dbReference type="EMBL" id="JAAKZY010000202">
    <property type="protein sequence ID" value="NGO13654.1"/>
    <property type="molecule type" value="Genomic_DNA"/>
</dbReference>
<evidence type="ECO:0000313" key="1">
    <source>
        <dbReference type="EMBL" id="NGO13654.1"/>
    </source>
</evidence>
<dbReference type="Pfam" id="PF06353">
    <property type="entry name" value="DUF1062"/>
    <property type="match status" value="1"/>
</dbReference>
<evidence type="ECO:0000313" key="2">
    <source>
        <dbReference type="Proteomes" id="UP000472335"/>
    </source>
</evidence>
<dbReference type="Proteomes" id="UP000472335">
    <property type="component" value="Unassembled WGS sequence"/>
</dbReference>
<comment type="caution">
    <text evidence="1">The sequence shown here is derived from an EMBL/GenBank/DDBJ whole genome shotgun (WGS) entry which is preliminary data.</text>
</comment>
<sequence length="182" mass="20545">MLNSWVVMPTCLPTVLRRCHTCASERFRANGKFRVNAHHKLLDAWLLVLCTACGDTAKLTVLERANVRSVRPELLDRMHDNDPGLAAELLQDPVVRRRNRIALDWDDAWRLDTGGSQHLDRDVIDVAVRFAARIPVRPVRLIAEGFGLSRAEVERLITEGRLVAAVRLSGKLSGDFTFTLKR</sequence>
<reference evidence="1 2" key="1">
    <citation type="submission" date="2020-02" db="EMBL/GenBank/DDBJ databases">
        <title>Whole-genome analyses of novel actinobacteria.</title>
        <authorList>
            <person name="Sahin N."/>
            <person name="Gencbay T."/>
        </authorList>
    </citation>
    <scope>NUCLEOTIDE SEQUENCE [LARGE SCALE GENOMIC DNA]</scope>
    <source>
        <strain evidence="1 2">HC44</strain>
    </source>
</reference>
<accession>A0A6G4VIM1</accession>
<protein>
    <submittedName>
        <fullName evidence="1">DUF1062 domain-containing protein</fullName>
    </submittedName>
</protein>
<organism evidence="1 2">
    <name type="scientific">Streptomyces scabichelini</name>
    <dbReference type="NCBI Taxonomy" id="2711217"/>
    <lineage>
        <taxon>Bacteria</taxon>
        <taxon>Bacillati</taxon>
        <taxon>Actinomycetota</taxon>
        <taxon>Actinomycetes</taxon>
        <taxon>Kitasatosporales</taxon>
        <taxon>Streptomycetaceae</taxon>
        <taxon>Streptomyces</taxon>
    </lineage>
</organism>
<gene>
    <name evidence="1" type="ORF">G5C60_40200</name>
</gene>
<proteinExistence type="predicted"/>
<keyword evidence="2" id="KW-1185">Reference proteome</keyword>
<dbReference type="InterPro" id="IPR009412">
    <property type="entry name" value="DUF1062"/>
</dbReference>
<dbReference type="RefSeq" id="WP_165267281.1">
    <property type="nucleotide sequence ID" value="NZ_JAAKZY010000202.1"/>
</dbReference>
<name>A0A6G4VIM1_9ACTN</name>